<dbReference type="PANTHER" id="PTHR22855:SF13">
    <property type="entry name" value="METHYLCROTONOYL-COA CARBOXYLASE BETA CHAIN, MITOCHONDRIAL"/>
    <property type="match status" value="1"/>
</dbReference>
<gene>
    <name evidence="3" type="ORF">REJC140_02731</name>
</gene>
<feature type="domain" description="CoA carboxyltransferase C-terminal" evidence="2">
    <location>
        <begin position="285"/>
        <end position="527"/>
    </location>
</feature>
<sequence length="535" mass="56914">MAVIRSQFNPKSDAAQANRAAMQAKLVEVEAAVALAEAGGGEDARARHVKRGKLLPRERVARLLDHGSPFLEIGTTAAHGLYGGASPSAGIVTGIGRVEGREVMIVANDATVKGGTYYPMTVKKHLRAQEIAEENGLPCVYLVDSGGANLPNQDEVFPDRDHFGRIFYNQARMSAKGIAQIAAVMGSCTAGGAYVPAMSDEAIIVKDQGTIFLAGPPLVKAATGEEVSAEDLGGGDVHTRLSGVADHLARDDAHALALVRRAVAGLNTRKPGTVVRSVPEDPLYDPEEIAAIVPASLSTPYDVREVLARIVDGSRFDEFKARYGTTLVCGFAHIHGIPVGIIANNGVLFSESALKGAHFVELCSQRKIPLVFLQNITGFMVGRRYETEGIAKHGAKLVTAVATTSVPKVTVMIGGSFGAGNYGMAGRAYSPRFLWSWPNSRISVMGGAQAAGVLATVRREAMGRAGRSWSSEEEASFKQPVLDRFDEQSHPLYASARLWDDGIVDPAKTRQVLALSLSAALNAPIEETRFGVFRM</sequence>
<evidence type="ECO:0000259" key="2">
    <source>
        <dbReference type="PROSITE" id="PS50989"/>
    </source>
</evidence>
<organism evidence="3 4">
    <name type="scientific">Pseudorhizobium endolithicum</name>
    <dbReference type="NCBI Taxonomy" id="1191678"/>
    <lineage>
        <taxon>Bacteria</taxon>
        <taxon>Pseudomonadati</taxon>
        <taxon>Pseudomonadota</taxon>
        <taxon>Alphaproteobacteria</taxon>
        <taxon>Hyphomicrobiales</taxon>
        <taxon>Rhizobiaceae</taxon>
        <taxon>Rhizobium/Agrobacterium group</taxon>
        <taxon>Pseudorhizobium</taxon>
    </lineage>
</organism>
<dbReference type="SUPFAM" id="SSF52096">
    <property type="entry name" value="ClpP/crotonase"/>
    <property type="match status" value="2"/>
</dbReference>
<protein>
    <submittedName>
        <fullName evidence="3">Methylcrotonoyl-CoA carboxylase</fullName>
    </submittedName>
</protein>
<dbReference type="InterPro" id="IPR045190">
    <property type="entry name" value="MCCB/AccD1-like"/>
</dbReference>
<dbReference type="Pfam" id="PF01039">
    <property type="entry name" value="Carboxyl_trans"/>
    <property type="match status" value="1"/>
</dbReference>
<dbReference type="InterPro" id="IPR011763">
    <property type="entry name" value="COA_CT_C"/>
</dbReference>
<evidence type="ECO:0000313" key="3">
    <source>
        <dbReference type="EMBL" id="CAD7029657.1"/>
    </source>
</evidence>
<dbReference type="InterPro" id="IPR011762">
    <property type="entry name" value="COA_CT_N"/>
</dbReference>
<dbReference type="PANTHER" id="PTHR22855">
    <property type="entry name" value="ACETYL, PROPIONYL, PYRUVATE, AND GLUTACONYL CARBOXYLASE-RELATED"/>
    <property type="match status" value="1"/>
</dbReference>
<dbReference type="PROSITE" id="PS50989">
    <property type="entry name" value="COA_CT_CTER"/>
    <property type="match status" value="1"/>
</dbReference>
<dbReference type="InterPro" id="IPR034733">
    <property type="entry name" value="AcCoA_carboxyl_beta"/>
</dbReference>
<accession>A0ABN7JGA7</accession>
<dbReference type="InterPro" id="IPR029045">
    <property type="entry name" value="ClpP/crotonase-like_dom_sf"/>
</dbReference>
<dbReference type="PROSITE" id="PS50980">
    <property type="entry name" value="COA_CT_NTER"/>
    <property type="match status" value="1"/>
</dbReference>
<keyword evidence="4" id="KW-1185">Reference proteome</keyword>
<comment type="caution">
    <text evidence="3">The sequence shown here is derived from an EMBL/GenBank/DDBJ whole genome shotgun (WGS) entry which is preliminary data.</text>
</comment>
<reference evidence="3 4" key="1">
    <citation type="submission" date="2020-11" db="EMBL/GenBank/DDBJ databases">
        <authorList>
            <person name="Lassalle F."/>
        </authorList>
    </citation>
    <scope>NUCLEOTIDE SEQUENCE [LARGE SCALE GENOMIC DNA]</scope>
    <source>
        <strain evidence="3 4">JC140</strain>
    </source>
</reference>
<dbReference type="EMBL" id="CABFWF030000008">
    <property type="protein sequence ID" value="CAD7029657.1"/>
    <property type="molecule type" value="Genomic_DNA"/>
</dbReference>
<evidence type="ECO:0000313" key="4">
    <source>
        <dbReference type="Proteomes" id="UP000606921"/>
    </source>
</evidence>
<proteinExistence type="predicted"/>
<dbReference type="Gene3D" id="3.90.226.10">
    <property type="entry name" value="2-enoyl-CoA Hydratase, Chain A, domain 1"/>
    <property type="match status" value="2"/>
</dbReference>
<dbReference type="RefSeq" id="WP_142591962.1">
    <property type="nucleotide sequence ID" value="NZ_CABFWF030000008.1"/>
</dbReference>
<dbReference type="Proteomes" id="UP000606921">
    <property type="component" value="Unassembled WGS sequence"/>
</dbReference>
<name>A0ABN7JGA7_9HYPH</name>
<feature type="domain" description="CoA carboxyltransferase N-terminal" evidence="1">
    <location>
        <begin position="22"/>
        <end position="278"/>
    </location>
</feature>
<evidence type="ECO:0000259" key="1">
    <source>
        <dbReference type="PROSITE" id="PS50980"/>
    </source>
</evidence>